<dbReference type="AlphaFoldDB" id="A0A365XYH3"/>
<dbReference type="InterPro" id="IPR011991">
    <property type="entry name" value="ArsR-like_HTH"/>
</dbReference>
<dbReference type="PANTHER" id="PTHR33204">
    <property type="entry name" value="TRANSCRIPTIONAL REGULATOR, MARR FAMILY"/>
    <property type="match status" value="1"/>
</dbReference>
<evidence type="ECO:0000256" key="2">
    <source>
        <dbReference type="ARBA" id="ARBA00023125"/>
    </source>
</evidence>
<keyword evidence="6" id="KW-1185">Reference proteome</keyword>
<dbReference type="PROSITE" id="PS51118">
    <property type="entry name" value="HTH_HXLR"/>
    <property type="match status" value="1"/>
</dbReference>
<dbReference type="Gene3D" id="1.10.10.10">
    <property type="entry name" value="Winged helix-like DNA-binding domain superfamily/Winged helix DNA-binding domain"/>
    <property type="match status" value="1"/>
</dbReference>
<evidence type="ECO:0000256" key="3">
    <source>
        <dbReference type="ARBA" id="ARBA00023163"/>
    </source>
</evidence>
<dbReference type="InterPro" id="IPR002577">
    <property type="entry name" value="HTH_HxlR"/>
</dbReference>
<accession>A0A365XYH3</accession>
<dbReference type="EMBL" id="QFFJ01000001">
    <property type="protein sequence ID" value="RBL91402.1"/>
    <property type="molecule type" value="Genomic_DNA"/>
</dbReference>
<keyword evidence="3" id="KW-0804">Transcription</keyword>
<keyword evidence="1" id="KW-0805">Transcription regulation</keyword>
<feature type="domain" description="HTH hxlR-type" evidence="4">
    <location>
        <begin position="26"/>
        <end position="125"/>
    </location>
</feature>
<dbReference type="CDD" id="cd00090">
    <property type="entry name" value="HTH_ARSR"/>
    <property type="match status" value="1"/>
</dbReference>
<dbReference type="InterPro" id="IPR036390">
    <property type="entry name" value="WH_DNA-bd_sf"/>
</dbReference>
<dbReference type="GO" id="GO:0006355">
    <property type="term" value="P:regulation of DNA-templated transcription"/>
    <property type="evidence" value="ECO:0007669"/>
    <property type="project" value="UniProtKB-ARBA"/>
</dbReference>
<keyword evidence="2" id="KW-0238">DNA-binding</keyword>
<evidence type="ECO:0000313" key="6">
    <source>
        <dbReference type="Proteomes" id="UP000253410"/>
    </source>
</evidence>
<dbReference type="Pfam" id="PF01638">
    <property type="entry name" value="HxlR"/>
    <property type="match status" value="1"/>
</dbReference>
<proteinExistence type="predicted"/>
<dbReference type="PANTHER" id="PTHR33204:SF29">
    <property type="entry name" value="TRANSCRIPTIONAL REGULATOR"/>
    <property type="match status" value="1"/>
</dbReference>
<dbReference type="GO" id="GO:0003677">
    <property type="term" value="F:DNA binding"/>
    <property type="evidence" value="ECO:0007669"/>
    <property type="project" value="UniProtKB-KW"/>
</dbReference>
<dbReference type="Proteomes" id="UP000253410">
    <property type="component" value="Unassembled WGS sequence"/>
</dbReference>
<comment type="caution">
    <text evidence="5">The sequence shown here is derived from an EMBL/GenBank/DDBJ whole genome shotgun (WGS) entry which is preliminary data.</text>
</comment>
<protein>
    <submittedName>
        <fullName evidence="5">Transcriptional regulator</fullName>
    </submittedName>
</protein>
<name>A0A365XYH3_9BACT</name>
<dbReference type="OrthoDB" id="9797599at2"/>
<evidence type="ECO:0000259" key="4">
    <source>
        <dbReference type="PROSITE" id="PS51118"/>
    </source>
</evidence>
<evidence type="ECO:0000313" key="5">
    <source>
        <dbReference type="EMBL" id="RBL91402.1"/>
    </source>
</evidence>
<sequence>MEKDTNDDIQADMQRDKSPLVVENNCTMTKALKVIGGKWKLLLLNAIRKGCPLRFGELRNKMHDITHATLTLQLRELERDGIIERKVYAETPPRVEYKLTPIGIKLVPAIEALCDWGEEYYSLFGEPKSCTNGEQF</sequence>
<dbReference type="RefSeq" id="WP_113613999.1">
    <property type="nucleotide sequence ID" value="NZ_QFFJ01000001.1"/>
</dbReference>
<reference evidence="5 6" key="1">
    <citation type="submission" date="2018-05" db="EMBL/GenBank/DDBJ databases">
        <title>Chitinophaga sp. K3CV102501T nov., isolated from isolated from a monsoon evergreen broad-leaved forest soil.</title>
        <authorList>
            <person name="Lv Y."/>
        </authorList>
    </citation>
    <scope>NUCLEOTIDE SEQUENCE [LARGE SCALE GENOMIC DNA]</scope>
    <source>
        <strain evidence="5 6">GDMCC 1.1325</strain>
    </source>
</reference>
<gene>
    <name evidence="5" type="ORF">DF182_01925</name>
</gene>
<dbReference type="SUPFAM" id="SSF46785">
    <property type="entry name" value="Winged helix' DNA-binding domain"/>
    <property type="match status" value="1"/>
</dbReference>
<organism evidence="5 6">
    <name type="scientific">Chitinophaga flava</name>
    <dbReference type="NCBI Taxonomy" id="2259036"/>
    <lineage>
        <taxon>Bacteria</taxon>
        <taxon>Pseudomonadati</taxon>
        <taxon>Bacteroidota</taxon>
        <taxon>Chitinophagia</taxon>
        <taxon>Chitinophagales</taxon>
        <taxon>Chitinophagaceae</taxon>
        <taxon>Chitinophaga</taxon>
    </lineage>
</organism>
<dbReference type="InterPro" id="IPR036388">
    <property type="entry name" value="WH-like_DNA-bd_sf"/>
</dbReference>
<evidence type="ECO:0000256" key="1">
    <source>
        <dbReference type="ARBA" id="ARBA00023015"/>
    </source>
</evidence>